<comment type="caution">
    <text evidence="1">The sequence shown here is derived from an EMBL/GenBank/DDBJ whole genome shotgun (WGS) entry which is preliminary data.</text>
</comment>
<accession>A0AAE2MM99</accession>
<organism evidence="1 2">
    <name type="scientific">Rhizobium leguminosarum</name>
    <dbReference type="NCBI Taxonomy" id="384"/>
    <lineage>
        <taxon>Bacteria</taxon>
        <taxon>Pseudomonadati</taxon>
        <taxon>Pseudomonadota</taxon>
        <taxon>Alphaproteobacteria</taxon>
        <taxon>Hyphomicrobiales</taxon>
        <taxon>Rhizobiaceae</taxon>
        <taxon>Rhizobium/Agrobacterium group</taxon>
        <taxon>Rhizobium</taxon>
    </lineage>
</organism>
<dbReference type="EMBL" id="JACIGO010000005">
    <property type="protein sequence ID" value="MBB4291992.1"/>
    <property type="molecule type" value="Genomic_DNA"/>
</dbReference>
<dbReference type="Gene3D" id="3.40.50.300">
    <property type="entry name" value="P-loop containing nucleotide triphosphate hydrolases"/>
    <property type="match status" value="1"/>
</dbReference>
<protein>
    <submittedName>
        <fullName evidence="1">Thymidylate kinase</fullName>
    </submittedName>
</protein>
<reference evidence="1 2" key="1">
    <citation type="submission" date="2020-08" db="EMBL/GenBank/DDBJ databases">
        <title>Genomic Encyclopedia of Type Strains, Phase IV (KMG-V): Genome sequencing to study the core and pangenomes of soil and plant-associated prokaryotes.</title>
        <authorList>
            <person name="Whitman W."/>
        </authorList>
    </citation>
    <scope>NUCLEOTIDE SEQUENCE [LARGE SCALE GENOMIC DNA]</scope>
    <source>
        <strain evidence="1 2">SEMIA 415</strain>
    </source>
</reference>
<dbReference type="GO" id="GO:0016301">
    <property type="term" value="F:kinase activity"/>
    <property type="evidence" value="ECO:0007669"/>
    <property type="project" value="UniProtKB-KW"/>
</dbReference>
<sequence>MMLIGIEGTALAGKTTLAIQLAAKLSHDVVIVPEFMYFLFPGGRLPPLNPQTTAEQLKAIRFFANINAQRISLATCQAATDTILLIDRTVETLVAHMYGSARWESAFIDECWEAATSFAGEINLDATIHLDAEPATVQARALIDANRPSFFESSDFVERFNEYFRSLRKASWPCKSIGAQAPISTIVEECVQFIEGFREPRFVSECRH</sequence>
<gene>
    <name evidence="1" type="ORF">GGE16_004068</name>
</gene>
<dbReference type="InterPro" id="IPR027417">
    <property type="entry name" value="P-loop_NTPase"/>
</dbReference>
<dbReference type="SUPFAM" id="SSF52540">
    <property type="entry name" value="P-loop containing nucleoside triphosphate hydrolases"/>
    <property type="match status" value="1"/>
</dbReference>
<keyword evidence="1" id="KW-0418">Kinase</keyword>
<keyword evidence="1" id="KW-0808">Transferase</keyword>
<dbReference type="Proteomes" id="UP000538507">
    <property type="component" value="Unassembled WGS sequence"/>
</dbReference>
<proteinExistence type="predicted"/>
<dbReference type="AlphaFoldDB" id="A0AAE2MM99"/>
<evidence type="ECO:0000313" key="1">
    <source>
        <dbReference type="EMBL" id="MBB4291992.1"/>
    </source>
</evidence>
<evidence type="ECO:0000313" key="2">
    <source>
        <dbReference type="Proteomes" id="UP000538507"/>
    </source>
</evidence>
<dbReference type="RefSeq" id="WP_183608768.1">
    <property type="nucleotide sequence ID" value="NZ_JACHAZ010000004.1"/>
</dbReference>
<name>A0AAE2MM99_RHILE</name>